<evidence type="ECO:0000313" key="3">
    <source>
        <dbReference type="EMBL" id="CAL1135080.1"/>
    </source>
</evidence>
<keyword evidence="5" id="KW-1185">Reference proteome</keyword>
<sequence length="174" mass="19319">MARNVLLPLVQCLGPSLAKRGFGGLSVFERTRSLGKRGPVKHGNASKVEDVQTLEEDNFPGKGDRRSDTGHWANMASHWRGVNTDALPMAKFEREQAAAASKAPEHKVKMKGAFRDLADADQKLEMPKKQRRIRARKAVVIQPAARQPQVAQQPKEPRENLLKHFKKPQGSSSP</sequence>
<dbReference type="EMBL" id="CAMXCT030000657">
    <property type="protein sequence ID" value="CAL4769017.1"/>
    <property type="molecule type" value="Genomic_DNA"/>
</dbReference>
<feature type="compositionally biased region" description="Basic and acidic residues" evidence="1">
    <location>
        <begin position="118"/>
        <end position="128"/>
    </location>
</feature>
<feature type="region of interest" description="Disordered" evidence="1">
    <location>
        <begin position="118"/>
        <end position="174"/>
    </location>
</feature>
<organism evidence="2">
    <name type="scientific">Cladocopium goreaui</name>
    <dbReference type="NCBI Taxonomy" id="2562237"/>
    <lineage>
        <taxon>Eukaryota</taxon>
        <taxon>Sar</taxon>
        <taxon>Alveolata</taxon>
        <taxon>Dinophyceae</taxon>
        <taxon>Suessiales</taxon>
        <taxon>Symbiodiniaceae</taxon>
        <taxon>Cladocopium</taxon>
    </lineage>
</organism>
<dbReference type="EMBL" id="CAMXCT020000657">
    <property type="protein sequence ID" value="CAL1135080.1"/>
    <property type="molecule type" value="Genomic_DNA"/>
</dbReference>
<evidence type="ECO:0000256" key="1">
    <source>
        <dbReference type="SAM" id="MobiDB-lite"/>
    </source>
</evidence>
<comment type="caution">
    <text evidence="2">The sequence shown here is derived from an EMBL/GenBank/DDBJ whole genome shotgun (WGS) entry which is preliminary data.</text>
</comment>
<name>A0A9P1BY86_9DINO</name>
<accession>A0A9P1BY86</accession>
<reference evidence="3" key="2">
    <citation type="submission" date="2024-04" db="EMBL/GenBank/DDBJ databases">
        <authorList>
            <person name="Chen Y."/>
            <person name="Shah S."/>
            <person name="Dougan E. K."/>
            <person name="Thang M."/>
            <person name="Chan C."/>
        </authorList>
    </citation>
    <scope>NUCLEOTIDE SEQUENCE [LARGE SCALE GENOMIC DNA]</scope>
</reference>
<evidence type="ECO:0000313" key="5">
    <source>
        <dbReference type="Proteomes" id="UP001152797"/>
    </source>
</evidence>
<protein>
    <submittedName>
        <fullName evidence="4">Aspartic proteinase nepenthesin-1</fullName>
    </submittedName>
</protein>
<gene>
    <name evidence="2" type="ORF">C1SCF055_LOCUS9469</name>
</gene>
<dbReference type="Proteomes" id="UP001152797">
    <property type="component" value="Unassembled WGS sequence"/>
</dbReference>
<dbReference type="AlphaFoldDB" id="A0A9P1BY86"/>
<reference evidence="2" key="1">
    <citation type="submission" date="2022-10" db="EMBL/GenBank/DDBJ databases">
        <authorList>
            <person name="Chen Y."/>
            <person name="Dougan E. K."/>
            <person name="Chan C."/>
            <person name="Rhodes N."/>
            <person name="Thang M."/>
        </authorList>
    </citation>
    <scope>NUCLEOTIDE SEQUENCE</scope>
</reference>
<dbReference type="EMBL" id="CAMXCT010000657">
    <property type="protein sequence ID" value="CAI3981705.1"/>
    <property type="molecule type" value="Genomic_DNA"/>
</dbReference>
<evidence type="ECO:0000313" key="4">
    <source>
        <dbReference type="EMBL" id="CAL4769017.1"/>
    </source>
</evidence>
<feature type="compositionally biased region" description="Low complexity" evidence="1">
    <location>
        <begin position="138"/>
        <end position="154"/>
    </location>
</feature>
<proteinExistence type="predicted"/>
<evidence type="ECO:0000313" key="2">
    <source>
        <dbReference type="EMBL" id="CAI3981705.1"/>
    </source>
</evidence>